<dbReference type="Pfam" id="PF14687">
    <property type="entry name" value="DUF4460"/>
    <property type="match status" value="1"/>
</dbReference>
<organism evidence="3 4">
    <name type="scientific">Capsaspora owczarzaki (strain ATCC 30864)</name>
    <dbReference type="NCBI Taxonomy" id="595528"/>
    <lineage>
        <taxon>Eukaryota</taxon>
        <taxon>Filasterea</taxon>
        <taxon>Capsaspora</taxon>
    </lineage>
</organism>
<dbReference type="InParanoid" id="A0A0D2X2L3"/>
<dbReference type="AlphaFoldDB" id="A0A0D2X2L3"/>
<feature type="region of interest" description="Disordered" evidence="1">
    <location>
        <begin position="79"/>
        <end position="107"/>
    </location>
</feature>
<evidence type="ECO:0000256" key="1">
    <source>
        <dbReference type="SAM" id="MobiDB-lite"/>
    </source>
</evidence>
<protein>
    <recommendedName>
        <fullName evidence="2">DUF4460 domain-containing protein</fullName>
    </recommendedName>
</protein>
<dbReference type="EMBL" id="KE346364">
    <property type="protein sequence ID" value="KJE92759.1"/>
    <property type="molecule type" value="Genomic_DNA"/>
</dbReference>
<dbReference type="Proteomes" id="UP000008743">
    <property type="component" value="Unassembled WGS sequence"/>
</dbReference>
<proteinExistence type="predicted"/>
<dbReference type="GO" id="GO:0005739">
    <property type="term" value="C:mitochondrion"/>
    <property type="evidence" value="ECO:0007669"/>
    <property type="project" value="TreeGrafter"/>
</dbReference>
<feature type="region of interest" description="Disordered" evidence="1">
    <location>
        <begin position="242"/>
        <end position="290"/>
    </location>
</feature>
<name>A0A0D2X2L3_CAPO3</name>
<accession>A0A0D2X2L3</accession>
<feature type="domain" description="DUF4460" evidence="2">
    <location>
        <begin position="109"/>
        <end position="190"/>
    </location>
</feature>
<reference evidence="4" key="1">
    <citation type="submission" date="2011-02" db="EMBL/GenBank/DDBJ databases">
        <title>The Genome Sequence of Capsaspora owczarzaki ATCC 30864.</title>
        <authorList>
            <person name="Russ C."/>
            <person name="Cuomo C."/>
            <person name="Burger G."/>
            <person name="Gray M.W."/>
            <person name="Holland P.W.H."/>
            <person name="King N."/>
            <person name="Lang F.B.F."/>
            <person name="Roger A.J."/>
            <person name="Ruiz-Trillo I."/>
            <person name="Young S.K."/>
            <person name="Zeng Q."/>
            <person name="Gargeya S."/>
            <person name="Alvarado L."/>
            <person name="Berlin A."/>
            <person name="Chapman S.B."/>
            <person name="Chen Z."/>
            <person name="Freedman E."/>
            <person name="Gellesch M."/>
            <person name="Goldberg J."/>
            <person name="Griggs A."/>
            <person name="Gujja S."/>
            <person name="Heilman E."/>
            <person name="Heiman D."/>
            <person name="Howarth C."/>
            <person name="Mehta T."/>
            <person name="Neiman D."/>
            <person name="Pearson M."/>
            <person name="Roberts A."/>
            <person name="Saif S."/>
            <person name="Shea T."/>
            <person name="Shenoy N."/>
            <person name="Sisk P."/>
            <person name="Stolte C."/>
            <person name="Sykes S."/>
            <person name="White J."/>
            <person name="Yandava C."/>
            <person name="Haas B."/>
            <person name="Nusbaum C."/>
            <person name="Birren B."/>
        </authorList>
    </citation>
    <scope>NUCLEOTIDE SEQUENCE</scope>
    <source>
        <strain evidence="4">ATCC 30864</strain>
    </source>
</reference>
<dbReference type="OrthoDB" id="4238at2759"/>
<evidence type="ECO:0000313" key="4">
    <source>
        <dbReference type="Proteomes" id="UP000008743"/>
    </source>
</evidence>
<feature type="region of interest" description="Disordered" evidence="1">
    <location>
        <begin position="32"/>
        <end position="59"/>
    </location>
</feature>
<keyword evidence="4" id="KW-1185">Reference proteome</keyword>
<sequence length="370" mass="39470">MRAAYTQCLATAVQECIATRTRAFSCIGTVALSPSSSSSSSTGSSSGAGARTKRATGAGSAWKNRYAASAAAAAEAAAGNQAQSTASHANANRRPERAGDGTSQAPPRDVQVQFKEFLLKVHPDRFGAVPQVQSLNQASLQEVNAHLQACEDAARVETLPTSVRVAFYVADTTAGSASTETQIAGHREISGLLTKPTADIVMRTSGVPHVQYYGVSAAERGKLRRKVAMQLFLDSMLPAAKSVSGSSRAQQQQQQQQHSTQRKAQSGSHPLKHASTSFSFDPQTNTKTWRGDAATQEDDMYDFAAMIRTQAGGLRAQLASLGSRGPENDAKQATSILNAVKRNSPTTTMDDAMDRTFSRWMERNGSRLKR</sequence>
<dbReference type="PANTHER" id="PTHR31596:SF5">
    <property type="entry name" value="DUF4460 DOMAIN-CONTAINING PROTEIN"/>
    <property type="match status" value="1"/>
</dbReference>
<evidence type="ECO:0000313" key="3">
    <source>
        <dbReference type="EMBL" id="KJE92759.1"/>
    </source>
</evidence>
<evidence type="ECO:0000259" key="2">
    <source>
        <dbReference type="Pfam" id="PF14687"/>
    </source>
</evidence>
<feature type="compositionally biased region" description="Low complexity" evidence="1">
    <location>
        <begin position="33"/>
        <end position="59"/>
    </location>
</feature>
<dbReference type="PANTHER" id="PTHR31596">
    <property type="entry name" value="T-CELL ACTIVATION INHIBITOR, MITOCHONDRIAL"/>
    <property type="match status" value="1"/>
</dbReference>
<gene>
    <name evidence="3" type="ORF">CAOG_003666</name>
</gene>
<dbReference type="InterPro" id="IPR027986">
    <property type="entry name" value="TCAIM"/>
</dbReference>
<feature type="compositionally biased region" description="Polar residues" evidence="1">
    <location>
        <begin position="258"/>
        <end position="288"/>
    </location>
</feature>
<dbReference type="InterPro" id="IPR028031">
    <property type="entry name" value="DUF4460"/>
</dbReference>